<dbReference type="Pfam" id="PF02021">
    <property type="entry name" value="UPF0102"/>
    <property type="match status" value="1"/>
</dbReference>
<reference evidence="3 4" key="1">
    <citation type="journal article" date="2013" name="Antonie Van Leeuwenhoek">
        <title>Echinimonas agarilytica gen. nov., sp. nov., a new gammaproteobacterium isolated from the sea urchin Strongylocentrotus intermedius.</title>
        <authorList>
            <person name="Nedashkovskaya O.I."/>
            <person name="Stenkova A.M."/>
            <person name="Zhukova N.V."/>
            <person name="Van Trappen S."/>
            <person name="Lee J.S."/>
            <person name="Kim S.B."/>
        </authorList>
    </citation>
    <scope>NUCLEOTIDE SEQUENCE [LARGE SCALE GENOMIC DNA]</scope>
    <source>
        <strain evidence="3 4">KMM 6351</strain>
    </source>
</reference>
<protein>
    <recommendedName>
        <fullName evidence="2">UPF0102 protein NAF29_02995</fullName>
    </recommendedName>
</protein>
<dbReference type="Proteomes" id="UP001165393">
    <property type="component" value="Unassembled WGS sequence"/>
</dbReference>
<dbReference type="GO" id="GO:0003676">
    <property type="term" value="F:nucleic acid binding"/>
    <property type="evidence" value="ECO:0007669"/>
    <property type="project" value="InterPro"/>
</dbReference>
<dbReference type="RefSeq" id="WP_251260000.1">
    <property type="nucleotide sequence ID" value="NZ_JAMQGP010000001.1"/>
</dbReference>
<dbReference type="InterPro" id="IPR011335">
    <property type="entry name" value="Restrct_endonuc-II-like"/>
</dbReference>
<dbReference type="NCBIfam" id="TIGR00252">
    <property type="entry name" value="YraN family protein"/>
    <property type="match status" value="1"/>
</dbReference>
<name>A0AA42B6S0_9GAMM</name>
<dbReference type="EMBL" id="JAMQGP010000001">
    <property type="protein sequence ID" value="MCM2678638.1"/>
    <property type="molecule type" value="Genomic_DNA"/>
</dbReference>
<comment type="similarity">
    <text evidence="1 2">Belongs to the UPF0102 family.</text>
</comment>
<dbReference type="InterPro" id="IPR011856">
    <property type="entry name" value="tRNA_endonuc-like_dom_sf"/>
</dbReference>
<keyword evidence="4" id="KW-1185">Reference proteome</keyword>
<dbReference type="InterPro" id="IPR003509">
    <property type="entry name" value="UPF0102_YraN-like"/>
</dbReference>
<accession>A0AA42B6S0</accession>
<dbReference type="HAMAP" id="MF_00048">
    <property type="entry name" value="UPF0102"/>
    <property type="match status" value="1"/>
</dbReference>
<organism evidence="3 4">
    <name type="scientific">Echinimonas agarilytica</name>
    <dbReference type="NCBI Taxonomy" id="1215918"/>
    <lineage>
        <taxon>Bacteria</taxon>
        <taxon>Pseudomonadati</taxon>
        <taxon>Pseudomonadota</taxon>
        <taxon>Gammaproteobacteria</taxon>
        <taxon>Alteromonadales</taxon>
        <taxon>Echinimonadaceae</taxon>
        <taxon>Echinimonas</taxon>
    </lineage>
</organism>
<dbReference type="PANTHER" id="PTHR34039">
    <property type="entry name" value="UPF0102 PROTEIN YRAN"/>
    <property type="match status" value="1"/>
</dbReference>
<dbReference type="PANTHER" id="PTHR34039:SF1">
    <property type="entry name" value="UPF0102 PROTEIN YRAN"/>
    <property type="match status" value="1"/>
</dbReference>
<evidence type="ECO:0000313" key="4">
    <source>
        <dbReference type="Proteomes" id="UP001165393"/>
    </source>
</evidence>
<proteinExistence type="inferred from homology"/>
<sequence length="116" mass="13384">MKSKGDFYESLACQHLQQAGLRLMQSHFKAGRWEVDLIMKDGATLVFVEVKYRRNHLYGGAANALSHSQINRLRGAASYYLQSHKLKEYKTQCRFDLVAITGEPPQQHIEWLKNAF</sequence>
<evidence type="ECO:0000256" key="2">
    <source>
        <dbReference type="HAMAP-Rule" id="MF_00048"/>
    </source>
</evidence>
<dbReference type="SUPFAM" id="SSF52980">
    <property type="entry name" value="Restriction endonuclease-like"/>
    <property type="match status" value="1"/>
</dbReference>
<gene>
    <name evidence="3" type="ORF">NAF29_02995</name>
</gene>
<evidence type="ECO:0000256" key="1">
    <source>
        <dbReference type="ARBA" id="ARBA00006738"/>
    </source>
</evidence>
<comment type="caution">
    <text evidence="3">The sequence shown here is derived from an EMBL/GenBank/DDBJ whole genome shotgun (WGS) entry which is preliminary data.</text>
</comment>
<dbReference type="AlphaFoldDB" id="A0AA42B6S0"/>
<evidence type="ECO:0000313" key="3">
    <source>
        <dbReference type="EMBL" id="MCM2678638.1"/>
    </source>
</evidence>
<dbReference type="Gene3D" id="3.40.1350.10">
    <property type="match status" value="1"/>
</dbReference>
<dbReference type="NCBIfam" id="NF009150">
    <property type="entry name" value="PRK12497.1-3"/>
    <property type="match status" value="1"/>
</dbReference>